<sequence length="93" mass="10326">MISGRGERRAIQVPKMRAAVASAATIRVVLRVMWPRVLSSVNRWGFQWGMYSVTKWESRARGREMRGSGMAVAIAAPMSVWGSSNIECVMILA</sequence>
<comment type="caution">
    <text evidence="1">The sequence shown here is derived from an EMBL/GenBank/DDBJ whole genome shotgun (WGS) entry which is preliminary data.</text>
</comment>
<dbReference type="Proteomes" id="UP000034307">
    <property type="component" value="Unassembled WGS sequence"/>
</dbReference>
<protein>
    <submittedName>
        <fullName evidence="1">Uncharacterized protein</fullName>
    </submittedName>
</protein>
<accession>A0A0G1TW98</accession>
<evidence type="ECO:0000313" key="2">
    <source>
        <dbReference type="Proteomes" id="UP000034307"/>
    </source>
</evidence>
<organism evidence="1 2">
    <name type="scientific">Candidatus Amesbacteria bacterium GW2011_GWA2_47_11b</name>
    <dbReference type="NCBI Taxonomy" id="1618358"/>
    <lineage>
        <taxon>Bacteria</taxon>
        <taxon>Candidatus Amesiibacteriota</taxon>
    </lineage>
</organism>
<evidence type="ECO:0000313" key="1">
    <source>
        <dbReference type="EMBL" id="KKU58418.1"/>
    </source>
</evidence>
<dbReference type="EMBL" id="LCNO01000003">
    <property type="protein sequence ID" value="KKU58418.1"/>
    <property type="molecule type" value="Genomic_DNA"/>
</dbReference>
<reference evidence="1 2" key="1">
    <citation type="journal article" date="2015" name="Nature">
        <title>rRNA introns, odd ribosomes, and small enigmatic genomes across a large radiation of phyla.</title>
        <authorList>
            <person name="Brown C.T."/>
            <person name="Hug L.A."/>
            <person name="Thomas B.C."/>
            <person name="Sharon I."/>
            <person name="Castelle C.J."/>
            <person name="Singh A."/>
            <person name="Wilkins M.J."/>
            <person name="Williams K.H."/>
            <person name="Banfield J.F."/>
        </authorList>
    </citation>
    <scope>NUCLEOTIDE SEQUENCE [LARGE SCALE GENOMIC DNA]</scope>
</reference>
<name>A0A0G1TW98_9BACT</name>
<proteinExistence type="predicted"/>
<dbReference type="AlphaFoldDB" id="A0A0G1TW98"/>
<gene>
    <name evidence="1" type="ORF">UX80_C0003G0073</name>
</gene>
<dbReference type="STRING" id="1618358.UX80_C0003G0073"/>